<name>W2SEP2_CYPE1</name>
<keyword evidence="3" id="KW-1185">Reference proteome</keyword>
<dbReference type="HOGENOM" id="CLU_040824_0_0_1"/>
<sequence>MAAPTKPASAVKIFQTEVLDAVLEDLCLDMSEALCTSKEGHTIQYGVYDPTGVDGLCACSDRPSRNILKARCPKLTCPSTKPELHFDISQDECFCAAADGCIEPSKLALPIMADSDLAFLHSSMSRSIHRIGDRIYNLVTAIDVWKMLDPNQHDLLELTTTVNAVLGQLPILTSKIRASNSEIREQVETLAAGQMHKRQEPTSTFSTSIDPAAPTFIPPPKTDITDELINQSLTVEPENTGTITGVMPDLMNGVLVMPLQLRGIAPIVSLNCSTSFPCGAIGKGPDPNILIVPETVVDGVRQTVVADCMVLAVNMYNPKIMNWAIQNTDGEIFSLVGSNKVIDIDKINTTAPVALSLRSALDITKRGAANVVDYVIPKRNQVFKAPCNAHCTSKGYFVQGLEDFCGCIKRDEEIPSFEPRGISAPDLTEATMSAEACTAMTCINNGGKPAVFNPYSMTCWCVDEVFVEDISSGWAVRLRSFVSRALSLAE</sequence>
<proteinExistence type="predicted"/>
<dbReference type="InParanoid" id="W2SEP2"/>
<evidence type="ECO:0000313" key="2">
    <source>
        <dbReference type="EMBL" id="ETN46493.1"/>
    </source>
</evidence>
<dbReference type="VEuPathDB" id="FungiDB:HMPREF1541_00678"/>
<dbReference type="eggNOG" id="ENOG502R9R0">
    <property type="taxonomic scope" value="Eukaryota"/>
</dbReference>
<evidence type="ECO:0000313" key="3">
    <source>
        <dbReference type="Proteomes" id="UP000030752"/>
    </source>
</evidence>
<dbReference type="EMBL" id="KB822711">
    <property type="protein sequence ID" value="ETN46493.1"/>
    <property type="molecule type" value="Genomic_DNA"/>
</dbReference>
<dbReference type="GeneID" id="19968017"/>
<feature type="region of interest" description="Disordered" evidence="1">
    <location>
        <begin position="192"/>
        <end position="212"/>
    </location>
</feature>
<dbReference type="Proteomes" id="UP000030752">
    <property type="component" value="Unassembled WGS sequence"/>
</dbReference>
<dbReference type="RefSeq" id="XP_008711205.1">
    <property type="nucleotide sequence ID" value="XM_008712983.1"/>
</dbReference>
<dbReference type="AlphaFoldDB" id="W2SEP2"/>
<dbReference type="OrthoDB" id="4137750at2759"/>
<accession>W2SEP2</accession>
<protein>
    <submittedName>
        <fullName evidence="2">Uncharacterized protein</fullName>
    </submittedName>
</protein>
<reference evidence="2 3" key="1">
    <citation type="submission" date="2013-03" db="EMBL/GenBank/DDBJ databases">
        <title>The Genome Sequence of Phialophora europaea CBS 101466.</title>
        <authorList>
            <consortium name="The Broad Institute Genomics Platform"/>
            <person name="Cuomo C."/>
            <person name="de Hoog S."/>
            <person name="Gorbushina A."/>
            <person name="Walker B."/>
            <person name="Young S.K."/>
            <person name="Zeng Q."/>
            <person name="Gargeya S."/>
            <person name="Fitzgerald M."/>
            <person name="Haas B."/>
            <person name="Abouelleil A."/>
            <person name="Allen A.W."/>
            <person name="Alvarado L."/>
            <person name="Arachchi H.M."/>
            <person name="Berlin A.M."/>
            <person name="Chapman S.B."/>
            <person name="Gainer-Dewar J."/>
            <person name="Goldberg J."/>
            <person name="Griggs A."/>
            <person name="Gujja S."/>
            <person name="Hansen M."/>
            <person name="Howarth C."/>
            <person name="Imamovic A."/>
            <person name="Ireland A."/>
            <person name="Larimer J."/>
            <person name="McCowan C."/>
            <person name="Murphy C."/>
            <person name="Pearson M."/>
            <person name="Poon T.W."/>
            <person name="Priest M."/>
            <person name="Roberts A."/>
            <person name="Saif S."/>
            <person name="Shea T."/>
            <person name="Sisk P."/>
            <person name="Sykes S."/>
            <person name="Wortman J."/>
            <person name="Nusbaum C."/>
            <person name="Birren B."/>
        </authorList>
    </citation>
    <scope>NUCLEOTIDE SEQUENCE [LARGE SCALE GENOMIC DNA]</scope>
    <source>
        <strain evidence="2 3">CBS 101466</strain>
    </source>
</reference>
<organism evidence="2 3">
    <name type="scientific">Cyphellophora europaea (strain CBS 101466)</name>
    <name type="common">Phialophora europaea</name>
    <dbReference type="NCBI Taxonomy" id="1220924"/>
    <lineage>
        <taxon>Eukaryota</taxon>
        <taxon>Fungi</taxon>
        <taxon>Dikarya</taxon>
        <taxon>Ascomycota</taxon>
        <taxon>Pezizomycotina</taxon>
        <taxon>Eurotiomycetes</taxon>
        <taxon>Chaetothyriomycetidae</taxon>
        <taxon>Chaetothyriales</taxon>
        <taxon>Cyphellophoraceae</taxon>
        <taxon>Cyphellophora</taxon>
    </lineage>
</organism>
<evidence type="ECO:0000256" key="1">
    <source>
        <dbReference type="SAM" id="MobiDB-lite"/>
    </source>
</evidence>
<gene>
    <name evidence="2" type="ORF">HMPREF1541_00678</name>
</gene>